<keyword evidence="4" id="KW-1185">Reference proteome</keyword>
<dbReference type="InterPro" id="IPR014914">
    <property type="entry name" value="RES_dom"/>
</dbReference>
<feature type="signal peptide" evidence="1">
    <location>
        <begin position="1"/>
        <end position="23"/>
    </location>
</feature>
<evidence type="ECO:0000256" key="1">
    <source>
        <dbReference type="SAM" id="SignalP"/>
    </source>
</evidence>
<feature type="domain" description="Fibronectin type-III" evidence="2">
    <location>
        <begin position="596"/>
        <end position="684"/>
    </location>
</feature>
<dbReference type="OrthoDB" id="1521695at2"/>
<evidence type="ECO:0000313" key="3">
    <source>
        <dbReference type="EMBL" id="RRB02839.1"/>
    </source>
</evidence>
<proteinExistence type="predicted"/>
<dbReference type="Gene3D" id="2.60.40.10">
    <property type="entry name" value="Immunoglobulins"/>
    <property type="match status" value="1"/>
</dbReference>
<protein>
    <recommendedName>
        <fullName evidence="2">Fibronectin type-III domain-containing protein</fullName>
    </recommendedName>
</protein>
<dbReference type="InterPro" id="IPR013783">
    <property type="entry name" value="Ig-like_fold"/>
</dbReference>
<dbReference type="InterPro" id="IPR036116">
    <property type="entry name" value="FN3_sf"/>
</dbReference>
<dbReference type="RefSeq" id="WP_124877002.1">
    <property type="nucleotide sequence ID" value="NZ_RQJO01000009.1"/>
</dbReference>
<dbReference type="Proteomes" id="UP000271925">
    <property type="component" value="Unassembled WGS sequence"/>
</dbReference>
<name>A0A3P1BP56_9BACT</name>
<dbReference type="PROSITE" id="PS50853">
    <property type="entry name" value="FN3"/>
    <property type="match status" value="1"/>
</dbReference>
<evidence type="ECO:0000313" key="4">
    <source>
        <dbReference type="Proteomes" id="UP000271925"/>
    </source>
</evidence>
<sequence length="2258" mass="244170">MNRNFIRLFCLLVLLIITRFSLAQTTDNRPVQVTPVLQPPFSLHFSDYSTNPQLLKVYLLLKDLTKTHIDIYLSLRLQGPGVLIQTRPDFRPAAPFSLQAGVPQILSGPELSAYFQPNALEVQGLDEAILTQGGKLPEGLYTITLEAFEWDRQRESVSNQGTSLLTVFLNYPPLLTFPARDSEVPFQNLPNVLFQWVGRNTGTVAWSGQPLYTFRLWELRDEQDPNVAAQSLIPLYEETTSQSSLVYGPALPPLQPGMRYAWQVQARDALGQDVYINQGISEVSAFTYGKPVAEPVPTDSVTVPPTTTLAQLLDPFSYPVQSIDPNSSNLTVQKLLTSSVIQNRLSDSTRIPKCNPINIDGSNCVETVQVPLPSGEAQSSLNPGDVVIINQYKVLVTQATGGAGRFSGQGLLVWNFAGATHVPVSFSNLNVVKSFNSATGGCATGGQMTSGTADAALVSQLQTIIDLASPAGPTSFSGTLDQAFDALTETAIRMENSSSPTLTDLKAVGIYTAAIQLGLTDWKTNLTAAYGPNLSATVQQVLTEIDHVIAGLSTAGQCAQSGCALDLPFLKDLAEARIEDALQLLLDQDKTVPLPKPENLAYSPISNQGVTLTWAKNPLHLSYRLAYKDQYGIERVLYPSTNQVTLKGIASNQLYAYEVTAYGDAFAVSETASSDFKLGTVCLARIDAPADRIMEGDALTLSVTTCVTQSNQPGTLVWQENGKLIGSFTSQTFRPTTTTTYKVTCTLPAQVDEPALSCSDEKTVLVDKKCSGVVATASATTLVQGDIVALRVTGCQQDISWKEGYPVGTSIGAQPALITSPKLTTVYTVTCRDQTGKTCITSAGQVTVKPNCNNFQLAANSISSAKRKDTEVLIKAIGCSGKVNWEKLRGNANLNLDIINETTLNVSNIKFSFIIKATCSTTGCVVTGDYPAPPYAGFLDNSVPYCSYQHVNLKLANENSTSLTLQLVNTSQNILSGFTWDDNPGNTETRRSFNRPKAPTVFSATYQSGKCKVSYIYQPQPTGSESIAVPCFDFTLSPASTRIEIPYSASSKALMLTANGCTNGLAAGSVAWKIVDGSKETPLGTNTTGQLTYTFTDQQVNKTLTISANCALTGETKTAKITVAKGLPPGFEAAPVDPCNFYVTSKDYENFFFFNEQALNPIEFTITGGNQIVLFPLNGGPGIRSQTKDNTGNTLFTLGLAAAPGTYVYRIQNTSKEGVICSALAYFTVGYSRYPQPVDAPGPNIPAYAKQKQPSYDCATIYQLKPRFGEFGIPHNDPQRAISYVSSTTNKGMGIFAVGYSFPTDRDPLSIGLVDKVCANTPRATLKFYTSSARTKEVEVGALAASPLQHVAVPFNALDGVKHYFGRCTFVDGTYCDSEIVIDPGMAPGGRLGANDDPVANSDSSASGSVGAAVADKPCVYSKQEAVKILLTNVLCDKLSIIKGTEKQQLEILQAELQQLGLDLPSVTDAMVADLVAGKCADVVAALTKDLTGNAKVDTLNQLVNHQNADELISKVLEQTVPICPADGAPISLEEDIPSGGRLSYAVDPNRLFIAPDGRAVKLPTGARPKFFNFGGSWGASPVGTLQGFETSDGTQYFADISAGSQSFLGYRRVSPLCPASYYGPTLYANVNPNQPTPVYYFQTYEKDERCGYNWIEGTHTFVPTAGRITTISSVTGPWTTQTPFKKCVESTDYISKGAVNFYKLTNDLTASEKAQLQNLLAGINTKLGGFIGGEGSITCIDVSKADWNAIKEEARKKGVEEFIPQAGRLQYDNKYVLIFFGIGAGMTDCQYRFIRERMNGLQKSSFFNYDYTGLDSWATTYYQLSTGEQQSIEGQIATGQSPSGLNGSERSKFSKTMLSTGAFYYYAAFSALACTVAEEKFADTSRTSCGEAFAAGFLHSVLETVDIVTLLVGGSELAKAAANGTAQIWMDYPQNLRDFQTRLAANPQEITGSDLVKVLPPPMQSEANNLKVVGNVVSFLYKYYGEEGSCWRSGDLAFQVLPILLSGGVMAAKTLAPKLATLATFNGKLTRLGKIFQTSGLLSEEQLAQQFIDGATVEYAELGTIKETILKDSNGEVLKVYDELNEVVEDVGKISNHDPETVFHVKSDQFVQNVLDAIDPDFFVRKNRYANGFYVAQKGETAIAEVVYHGADPAKSKVIRFTLDKSKLNVLDLTDPIVGESWNLSDAFNYERQMEVIGNIDDKYDKFIEIADKAVAQGYNAIKFTSQRGSGSNYVLYGDKEHFKQILSPQMVIPAIE</sequence>
<dbReference type="EMBL" id="RQJO01000009">
    <property type="protein sequence ID" value="RRB02839.1"/>
    <property type="molecule type" value="Genomic_DNA"/>
</dbReference>
<evidence type="ECO:0000259" key="2">
    <source>
        <dbReference type="PROSITE" id="PS50853"/>
    </source>
</evidence>
<gene>
    <name evidence="3" type="ORF">EHT25_20590</name>
</gene>
<feature type="chain" id="PRO_5018103284" description="Fibronectin type-III domain-containing protein" evidence="1">
    <location>
        <begin position="24"/>
        <end position="2258"/>
    </location>
</feature>
<reference evidence="3 4" key="1">
    <citation type="submission" date="2018-11" db="EMBL/GenBank/DDBJ databases">
        <authorList>
            <person name="Zhou Z."/>
            <person name="Wang G."/>
        </authorList>
    </citation>
    <scope>NUCLEOTIDE SEQUENCE [LARGE SCALE GENOMIC DNA]</scope>
    <source>
        <strain evidence="3 4">KCTC52004</strain>
    </source>
</reference>
<dbReference type="InterPro" id="IPR003961">
    <property type="entry name" value="FN3_dom"/>
</dbReference>
<comment type="caution">
    <text evidence="3">The sequence shown here is derived from an EMBL/GenBank/DDBJ whole genome shotgun (WGS) entry which is preliminary data.</text>
</comment>
<dbReference type="Pfam" id="PF08808">
    <property type="entry name" value="RES"/>
    <property type="match status" value="1"/>
</dbReference>
<accession>A0A3P1BP56</accession>
<keyword evidence="1" id="KW-0732">Signal</keyword>
<dbReference type="SUPFAM" id="SSF49265">
    <property type="entry name" value="Fibronectin type III"/>
    <property type="match status" value="1"/>
</dbReference>
<organism evidence="3 4">
    <name type="scientific">Larkinella rosea</name>
    <dbReference type="NCBI Taxonomy" id="2025312"/>
    <lineage>
        <taxon>Bacteria</taxon>
        <taxon>Pseudomonadati</taxon>
        <taxon>Bacteroidota</taxon>
        <taxon>Cytophagia</taxon>
        <taxon>Cytophagales</taxon>
        <taxon>Spirosomataceae</taxon>
        <taxon>Larkinella</taxon>
    </lineage>
</organism>